<dbReference type="EMBL" id="GBXM01072327">
    <property type="protein sequence ID" value="JAH36250.1"/>
    <property type="molecule type" value="Transcribed_RNA"/>
</dbReference>
<protein>
    <submittedName>
        <fullName evidence="1">Uncharacterized protein</fullName>
    </submittedName>
</protein>
<organism evidence="1">
    <name type="scientific">Anguilla anguilla</name>
    <name type="common">European freshwater eel</name>
    <name type="synonym">Muraena anguilla</name>
    <dbReference type="NCBI Taxonomy" id="7936"/>
    <lineage>
        <taxon>Eukaryota</taxon>
        <taxon>Metazoa</taxon>
        <taxon>Chordata</taxon>
        <taxon>Craniata</taxon>
        <taxon>Vertebrata</taxon>
        <taxon>Euteleostomi</taxon>
        <taxon>Actinopterygii</taxon>
        <taxon>Neopterygii</taxon>
        <taxon>Teleostei</taxon>
        <taxon>Anguilliformes</taxon>
        <taxon>Anguillidae</taxon>
        <taxon>Anguilla</taxon>
    </lineage>
</organism>
<reference evidence="1" key="2">
    <citation type="journal article" date="2015" name="Fish Shellfish Immunol.">
        <title>Early steps in the European eel (Anguilla anguilla)-Vibrio vulnificus interaction in the gills: Role of the RtxA13 toxin.</title>
        <authorList>
            <person name="Callol A."/>
            <person name="Pajuelo D."/>
            <person name="Ebbesson L."/>
            <person name="Teles M."/>
            <person name="MacKenzie S."/>
            <person name="Amaro C."/>
        </authorList>
    </citation>
    <scope>NUCLEOTIDE SEQUENCE</scope>
</reference>
<name>A0A0E9S6I4_ANGAN</name>
<accession>A0A0E9S6I4</accession>
<reference evidence="1" key="1">
    <citation type="submission" date="2014-11" db="EMBL/GenBank/DDBJ databases">
        <authorList>
            <person name="Amaro Gonzalez C."/>
        </authorList>
    </citation>
    <scope>NUCLEOTIDE SEQUENCE</scope>
</reference>
<evidence type="ECO:0000313" key="1">
    <source>
        <dbReference type="EMBL" id="JAH36250.1"/>
    </source>
</evidence>
<sequence>MLEYLFPCFYYSTYGKTLASFYLSLKSVQVNQSWVKTNSPVPQNVLK</sequence>
<dbReference type="AlphaFoldDB" id="A0A0E9S6I4"/>
<proteinExistence type="predicted"/>